<dbReference type="Proteomes" id="UP001497516">
    <property type="component" value="Chromosome 4"/>
</dbReference>
<proteinExistence type="predicted"/>
<accession>A0AAV2E395</accession>
<gene>
    <name evidence="2" type="ORF">LTRI10_LOCUS21617</name>
</gene>
<evidence type="ECO:0000313" key="2">
    <source>
        <dbReference type="EMBL" id="CAL1380152.1"/>
    </source>
</evidence>
<name>A0AAV2E395_9ROSI</name>
<evidence type="ECO:0000313" key="3">
    <source>
        <dbReference type="Proteomes" id="UP001497516"/>
    </source>
</evidence>
<dbReference type="EMBL" id="OZ034817">
    <property type="protein sequence ID" value="CAL1380152.1"/>
    <property type="molecule type" value="Genomic_DNA"/>
</dbReference>
<organism evidence="2 3">
    <name type="scientific">Linum trigynum</name>
    <dbReference type="NCBI Taxonomy" id="586398"/>
    <lineage>
        <taxon>Eukaryota</taxon>
        <taxon>Viridiplantae</taxon>
        <taxon>Streptophyta</taxon>
        <taxon>Embryophyta</taxon>
        <taxon>Tracheophyta</taxon>
        <taxon>Spermatophyta</taxon>
        <taxon>Magnoliopsida</taxon>
        <taxon>eudicotyledons</taxon>
        <taxon>Gunneridae</taxon>
        <taxon>Pentapetalae</taxon>
        <taxon>rosids</taxon>
        <taxon>fabids</taxon>
        <taxon>Malpighiales</taxon>
        <taxon>Linaceae</taxon>
        <taxon>Linum</taxon>
    </lineage>
</organism>
<dbReference type="AlphaFoldDB" id="A0AAV2E395"/>
<feature type="region of interest" description="Disordered" evidence="1">
    <location>
        <begin position="64"/>
        <end position="104"/>
    </location>
</feature>
<feature type="compositionally biased region" description="Low complexity" evidence="1">
    <location>
        <begin position="64"/>
        <end position="75"/>
    </location>
</feature>
<keyword evidence="3" id="KW-1185">Reference proteome</keyword>
<protein>
    <submittedName>
        <fullName evidence="2">Uncharacterized protein</fullName>
    </submittedName>
</protein>
<reference evidence="2 3" key="1">
    <citation type="submission" date="2024-04" db="EMBL/GenBank/DDBJ databases">
        <authorList>
            <person name="Fracassetti M."/>
        </authorList>
    </citation>
    <scope>NUCLEOTIDE SEQUENCE [LARGE SCALE GENOMIC DNA]</scope>
</reference>
<sequence length="128" mass="13656">MPLTIPLPISSSLRATLQRTKPPISCSLPATHRRLSSNNNTNPFLHPLTMTVILPHQTPNFFLSSGFPPSHSPGSVNLESPAPAGAPLESPKENSKGKRKGGGGWFEQALWGLAETSSCSRPLCSSQD</sequence>
<evidence type="ECO:0000256" key="1">
    <source>
        <dbReference type="SAM" id="MobiDB-lite"/>
    </source>
</evidence>